<dbReference type="PROSITE" id="PS50011">
    <property type="entry name" value="PROTEIN_KINASE_DOM"/>
    <property type="match status" value="1"/>
</dbReference>
<proteinExistence type="inferred from homology"/>
<dbReference type="AlphaFoldDB" id="A0ABD3KBA4"/>
<dbReference type="Proteomes" id="UP001634007">
    <property type="component" value="Unassembled WGS sequence"/>
</dbReference>
<sequence>MHFSELERVSRIGSGSGGTVYKVIHWPTGRVYALKVIYGNHNEVAHRQTCREIKILRDMDNPTVVKCHEIGDHDGEIQVLPEFMDGGSLGGIHVGNESHLSHLSHRILSGVAYLRRRKIIHHDIKPSNLLVNSSKGRDRRLRREPLLLYYGPQLLGQHHRLHEPQAHHHRPQPRQLQRLCRRHLELQRQHPPVLPRSLTLHSQPPGRLGQPHERHCMSDPPEAPASASQEFSPARRWAANWLLRHRLILTYSQGPHHQVPSPFSLSRVCLVTILFGVISTYKWFILFCLLDDFLSI</sequence>
<dbReference type="PROSITE" id="PS00107">
    <property type="entry name" value="PROTEIN_KINASE_ATP"/>
    <property type="match status" value="1"/>
</dbReference>
<evidence type="ECO:0000256" key="12">
    <source>
        <dbReference type="SAM" id="MobiDB-lite"/>
    </source>
</evidence>
<feature type="domain" description="Protein kinase" evidence="14">
    <location>
        <begin position="6"/>
        <end position="296"/>
    </location>
</feature>
<dbReference type="GO" id="GO:0005524">
    <property type="term" value="F:ATP binding"/>
    <property type="evidence" value="ECO:0007669"/>
    <property type="project" value="UniProtKB-UniRule"/>
</dbReference>
<evidence type="ECO:0000256" key="4">
    <source>
        <dbReference type="ARBA" id="ARBA00022840"/>
    </source>
</evidence>
<dbReference type="EC" id="2.7.12.2" evidence="6"/>
<name>A0ABD3KBA4_EUCGL</name>
<dbReference type="InterPro" id="IPR011009">
    <property type="entry name" value="Kinase-like_dom_sf"/>
</dbReference>
<evidence type="ECO:0000256" key="8">
    <source>
        <dbReference type="ARBA" id="ARBA00049299"/>
    </source>
</evidence>
<evidence type="ECO:0000256" key="3">
    <source>
        <dbReference type="ARBA" id="ARBA00022777"/>
    </source>
</evidence>
<evidence type="ECO:0000256" key="2">
    <source>
        <dbReference type="ARBA" id="ARBA00022741"/>
    </source>
</evidence>
<keyword evidence="13" id="KW-0812">Transmembrane</keyword>
<evidence type="ECO:0000256" key="9">
    <source>
        <dbReference type="ARBA" id="ARBA00051693"/>
    </source>
</evidence>
<keyword evidence="16" id="KW-1185">Reference proteome</keyword>
<keyword evidence="3" id="KW-0418">Kinase</keyword>
<evidence type="ECO:0000259" key="14">
    <source>
        <dbReference type="PROSITE" id="PS50011"/>
    </source>
</evidence>
<organism evidence="15 16">
    <name type="scientific">Eucalyptus globulus</name>
    <name type="common">Tasmanian blue gum</name>
    <dbReference type="NCBI Taxonomy" id="34317"/>
    <lineage>
        <taxon>Eukaryota</taxon>
        <taxon>Viridiplantae</taxon>
        <taxon>Streptophyta</taxon>
        <taxon>Embryophyta</taxon>
        <taxon>Tracheophyta</taxon>
        <taxon>Spermatophyta</taxon>
        <taxon>Magnoliopsida</taxon>
        <taxon>eudicotyledons</taxon>
        <taxon>Gunneridae</taxon>
        <taxon>Pentapetalae</taxon>
        <taxon>rosids</taxon>
        <taxon>malvids</taxon>
        <taxon>Myrtales</taxon>
        <taxon>Myrtaceae</taxon>
        <taxon>Myrtoideae</taxon>
        <taxon>Eucalypteae</taxon>
        <taxon>Eucalyptus</taxon>
    </lineage>
</organism>
<accession>A0ABD3KBA4</accession>
<dbReference type="Gene3D" id="3.30.200.20">
    <property type="entry name" value="Phosphorylase Kinase, domain 1"/>
    <property type="match status" value="1"/>
</dbReference>
<comment type="catalytic activity">
    <reaction evidence="7">
        <text>L-seryl-[protein] + ATP = O-phospho-L-seryl-[protein] + ADP + H(+)</text>
        <dbReference type="Rhea" id="RHEA:17989"/>
        <dbReference type="Rhea" id="RHEA-COMP:9863"/>
        <dbReference type="Rhea" id="RHEA-COMP:11604"/>
        <dbReference type="ChEBI" id="CHEBI:15378"/>
        <dbReference type="ChEBI" id="CHEBI:29999"/>
        <dbReference type="ChEBI" id="CHEBI:30616"/>
        <dbReference type="ChEBI" id="CHEBI:83421"/>
        <dbReference type="ChEBI" id="CHEBI:456216"/>
        <dbReference type="EC" id="2.7.12.2"/>
    </reaction>
</comment>
<dbReference type="Gene3D" id="1.10.510.10">
    <property type="entry name" value="Transferase(Phosphotransferase) domain 1"/>
    <property type="match status" value="1"/>
</dbReference>
<keyword evidence="1" id="KW-0808">Transferase</keyword>
<dbReference type="PANTHER" id="PTHR48013:SF9">
    <property type="entry name" value="DUAL SPECIFICITY MITOGEN-ACTIVATED PROTEIN KINASE KINASE 5"/>
    <property type="match status" value="1"/>
</dbReference>
<comment type="catalytic activity">
    <reaction evidence="8">
        <text>L-threonyl-[protein] + ATP = O-phospho-L-threonyl-[protein] + ADP + H(+)</text>
        <dbReference type="Rhea" id="RHEA:46608"/>
        <dbReference type="Rhea" id="RHEA-COMP:11060"/>
        <dbReference type="Rhea" id="RHEA-COMP:11605"/>
        <dbReference type="ChEBI" id="CHEBI:15378"/>
        <dbReference type="ChEBI" id="CHEBI:30013"/>
        <dbReference type="ChEBI" id="CHEBI:30616"/>
        <dbReference type="ChEBI" id="CHEBI:61977"/>
        <dbReference type="ChEBI" id="CHEBI:456216"/>
        <dbReference type="EC" id="2.7.12.2"/>
    </reaction>
</comment>
<dbReference type="PROSITE" id="PS00108">
    <property type="entry name" value="PROTEIN_KINASE_ST"/>
    <property type="match status" value="1"/>
</dbReference>
<dbReference type="PANTHER" id="PTHR48013">
    <property type="entry name" value="DUAL SPECIFICITY MITOGEN-ACTIVATED PROTEIN KINASE KINASE 5-RELATED"/>
    <property type="match status" value="1"/>
</dbReference>
<dbReference type="GO" id="GO:0004708">
    <property type="term" value="F:MAP kinase kinase activity"/>
    <property type="evidence" value="ECO:0007669"/>
    <property type="project" value="UniProtKB-EC"/>
</dbReference>
<evidence type="ECO:0000256" key="10">
    <source>
        <dbReference type="PROSITE-ProRule" id="PRU10141"/>
    </source>
</evidence>
<evidence type="ECO:0000256" key="11">
    <source>
        <dbReference type="RuleBase" id="RU000304"/>
    </source>
</evidence>
<dbReference type="InterPro" id="IPR000719">
    <property type="entry name" value="Prot_kinase_dom"/>
</dbReference>
<comment type="similarity">
    <text evidence="5">Belongs to the protein kinase superfamily. STE Ser/Thr protein kinase family. MAP kinase kinase subfamily.</text>
</comment>
<evidence type="ECO:0000256" key="6">
    <source>
        <dbReference type="ARBA" id="ARBA00038999"/>
    </source>
</evidence>
<feature type="binding site" evidence="10">
    <location>
        <position position="35"/>
    </location>
    <ligand>
        <name>ATP</name>
        <dbReference type="ChEBI" id="CHEBI:30616"/>
    </ligand>
</feature>
<dbReference type="InterPro" id="IPR017441">
    <property type="entry name" value="Protein_kinase_ATP_BS"/>
</dbReference>
<dbReference type="SMART" id="SM00220">
    <property type="entry name" value="S_TKc"/>
    <property type="match status" value="1"/>
</dbReference>
<evidence type="ECO:0000256" key="5">
    <source>
        <dbReference type="ARBA" id="ARBA00038035"/>
    </source>
</evidence>
<keyword evidence="2 10" id="KW-0547">Nucleotide-binding</keyword>
<feature type="transmembrane region" description="Helical" evidence="13">
    <location>
        <begin position="270"/>
        <end position="290"/>
    </location>
</feature>
<dbReference type="InterPro" id="IPR008271">
    <property type="entry name" value="Ser/Thr_kinase_AS"/>
</dbReference>
<dbReference type="GO" id="GO:0004674">
    <property type="term" value="F:protein serine/threonine kinase activity"/>
    <property type="evidence" value="ECO:0007669"/>
    <property type="project" value="UniProtKB-KW"/>
</dbReference>
<dbReference type="SUPFAM" id="SSF56112">
    <property type="entry name" value="Protein kinase-like (PK-like)"/>
    <property type="match status" value="1"/>
</dbReference>
<evidence type="ECO:0000313" key="16">
    <source>
        <dbReference type="Proteomes" id="UP001634007"/>
    </source>
</evidence>
<keyword evidence="13" id="KW-1133">Transmembrane helix</keyword>
<keyword evidence="4 10" id="KW-0067">ATP-binding</keyword>
<dbReference type="GO" id="GO:0051707">
    <property type="term" value="P:response to other organism"/>
    <property type="evidence" value="ECO:0007669"/>
    <property type="project" value="UniProtKB-ARBA"/>
</dbReference>
<evidence type="ECO:0000256" key="1">
    <source>
        <dbReference type="ARBA" id="ARBA00022679"/>
    </source>
</evidence>
<dbReference type="Pfam" id="PF00069">
    <property type="entry name" value="Pkinase"/>
    <property type="match status" value="1"/>
</dbReference>
<evidence type="ECO:0000256" key="7">
    <source>
        <dbReference type="ARBA" id="ARBA00049014"/>
    </source>
</evidence>
<feature type="region of interest" description="Disordered" evidence="12">
    <location>
        <begin position="193"/>
        <end position="229"/>
    </location>
</feature>
<keyword evidence="13" id="KW-0472">Membrane</keyword>
<gene>
    <name evidence="15" type="ORF">ACJRO7_025806</name>
</gene>
<evidence type="ECO:0000313" key="15">
    <source>
        <dbReference type="EMBL" id="KAL3736933.1"/>
    </source>
</evidence>
<protein>
    <recommendedName>
        <fullName evidence="6">mitogen-activated protein kinase kinase</fullName>
        <ecNumber evidence="6">2.7.12.2</ecNumber>
    </recommendedName>
</protein>
<comment type="caution">
    <text evidence="15">The sequence shown here is derived from an EMBL/GenBank/DDBJ whole genome shotgun (WGS) entry which is preliminary data.</text>
</comment>
<reference evidence="15 16" key="1">
    <citation type="submission" date="2024-11" db="EMBL/GenBank/DDBJ databases">
        <title>Chromosome-level genome assembly of Eucalyptus globulus Labill. provides insights into its genome evolution.</title>
        <authorList>
            <person name="Li X."/>
        </authorList>
    </citation>
    <scope>NUCLEOTIDE SEQUENCE [LARGE SCALE GENOMIC DNA]</scope>
    <source>
        <strain evidence="15">CL2024</strain>
        <tissue evidence="15">Fresh tender leaves</tissue>
    </source>
</reference>
<evidence type="ECO:0000256" key="13">
    <source>
        <dbReference type="SAM" id="Phobius"/>
    </source>
</evidence>
<keyword evidence="11" id="KW-0723">Serine/threonine-protein kinase</keyword>
<dbReference type="EMBL" id="JBJKBG010000006">
    <property type="protein sequence ID" value="KAL3736933.1"/>
    <property type="molecule type" value="Genomic_DNA"/>
</dbReference>
<comment type="catalytic activity">
    <reaction evidence="9">
        <text>L-tyrosyl-[protein] + ATP = O-phospho-L-tyrosyl-[protein] + ADP + H(+)</text>
        <dbReference type="Rhea" id="RHEA:10596"/>
        <dbReference type="Rhea" id="RHEA-COMP:10136"/>
        <dbReference type="Rhea" id="RHEA-COMP:20101"/>
        <dbReference type="ChEBI" id="CHEBI:15378"/>
        <dbReference type="ChEBI" id="CHEBI:30616"/>
        <dbReference type="ChEBI" id="CHEBI:46858"/>
        <dbReference type="ChEBI" id="CHEBI:61978"/>
        <dbReference type="ChEBI" id="CHEBI:456216"/>
        <dbReference type="EC" id="2.7.12.2"/>
    </reaction>
</comment>